<accession>A0ABR3PGH7</accession>
<evidence type="ECO:0000256" key="1">
    <source>
        <dbReference type="SAM" id="MobiDB-lite"/>
    </source>
</evidence>
<protein>
    <submittedName>
        <fullName evidence="2">Uncharacterized protein</fullName>
    </submittedName>
</protein>
<organism evidence="2 3">
    <name type="scientific">Neodothiora populina</name>
    <dbReference type="NCBI Taxonomy" id="2781224"/>
    <lineage>
        <taxon>Eukaryota</taxon>
        <taxon>Fungi</taxon>
        <taxon>Dikarya</taxon>
        <taxon>Ascomycota</taxon>
        <taxon>Pezizomycotina</taxon>
        <taxon>Dothideomycetes</taxon>
        <taxon>Dothideomycetidae</taxon>
        <taxon>Dothideales</taxon>
        <taxon>Dothioraceae</taxon>
        <taxon>Neodothiora</taxon>
    </lineage>
</organism>
<gene>
    <name evidence="2" type="ORF">AAFC00_002034</name>
</gene>
<sequence length="161" mass="17797">MEENTQPQGRIRPESVIARNFSEDLDSLFGLNSGTTIGHLNHTVQEKKRNVSTQEEELAALEERIREAEERLARASGAAPAEQRTSSTSSPSESQHENQQAQTMSGAEQNIASHAAYAPAGHRPSNPRADSSFHPHIPGAMPRTPTPRYEAREYVTVNRTR</sequence>
<evidence type="ECO:0000313" key="3">
    <source>
        <dbReference type="Proteomes" id="UP001562354"/>
    </source>
</evidence>
<keyword evidence="3" id="KW-1185">Reference proteome</keyword>
<name>A0ABR3PGH7_9PEZI</name>
<dbReference type="Proteomes" id="UP001562354">
    <property type="component" value="Unassembled WGS sequence"/>
</dbReference>
<feature type="compositionally biased region" description="Basic and acidic residues" evidence="1">
    <location>
        <begin position="64"/>
        <end position="73"/>
    </location>
</feature>
<feature type="compositionally biased region" description="Polar residues" evidence="1">
    <location>
        <begin position="97"/>
        <end position="112"/>
    </location>
</feature>
<feature type="region of interest" description="Disordered" evidence="1">
    <location>
        <begin position="64"/>
        <end position="161"/>
    </location>
</feature>
<dbReference type="RefSeq" id="XP_069201378.1">
    <property type="nucleotide sequence ID" value="XM_069341306.1"/>
</dbReference>
<dbReference type="EMBL" id="JBFMKM010000007">
    <property type="protein sequence ID" value="KAL1305104.1"/>
    <property type="molecule type" value="Genomic_DNA"/>
</dbReference>
<evidence type="ECO:0000313" key="2">
    <source>
        <dbReference type="EMBL" id="KAL1305104.1"/>
    </source>
</evidence>
<reference evidence="2 3" key="1">
    <citation type="submission" date="2024-07" db="EMBL/GenBank/DDBJ databases">
        <title>Draft sequence of the Neodothiora populina.</title>
        <authorList>
            <person name="Drown D.D."/>
            <person name="Schuette U.S."/>
            <person name="Buechlein A.B."/>
            <person name="Rusch D.R."/>
            <person name="Winton L.W."/>
            <person name="Adams G.A."/>
        </authorList>
    </citation>
    <scope>NUCLEOTIDE SEQUENCE [LARGE SCALE GENOMIC DNA]</scope>
    <source>
        <strain evidence="2 3">CPC 39397</strain>
    </source>
</reference>
<dbReference type="GeneID" id="95975736"/>
<proteinExistence type="predicted"/>
<comment type="caution">
    <text evidence="2">The sequence shown here is derived from an EMBL/GenBank/DDBJ whole genome shotgun (WGS) entry which is preliminary data.</text>
</comment>